<protein>
    <submittedName>
        <fullName evidence="1">Uncharacterized protein</fullName>
    </submittedName>
</protein>
<evidence type="ECO:0000313" key="1">
    <source>
        <dbReference type="EMBL" id="JAD46896.1"/>
    </source>
</evidence>
<proteinExistence type="predicted"/>
<reference evidence="1" key="2">
    <citation type="journal article" date="2015" name="Data Brief">
        <title>Shoot transcriptome of the giant reed, Arundo donax.</title>
        <authorList>
            <person name="Barrero R.A."/>
            <person name="Guerrero F.D."/>
            <person name="Moolhuijzen P."/>
            <person name="Goolsby J.A."/>
            <person name="Tidwell J."/>
            <person name="Bellgard S.E."/>
            <person name="Bellgard M.I."/>
        </authorList>
    </citation>
    <scope>NUCLEOTIDE SEQUENCE</scope>
    <source>
        <tissue evidence="1">Shoot tissue taken approximately 20 cm above the soil surface</tissue>
    </source>
</reference>
<sequence length="58" mass="6615">MDLLMVDHQLTISLIFKISKFSGSMVWNGHEATDLVCTIYSEIVIVQTQLMNLYRPLG</sequence>
<dbReference type="AlphaFoldDB" id="A0A0A9A727"/>
<dbReference type="EMBL" id="GBRH01250999">
    <property type="protein sequence ID" value="JAD46896.1"/>
    <property type="molecule type" value="Transcribed_RNA"/>
</dbReference>
<accession>A0A0A9A727</accession>
<organism evidence="1">
    <name type="scientific">Arundo donax</name>
    <name type="common">Giant reed</name>
    <name type="synonym">Donax arundinaceus</name>
    <dbReference type="NCBI Taxonomy" id="35708"/>
    <lineage>
        <taxon>Eukaryota</taxon>
        <taxon>Viridiplantae</taxon>
        <taxon>Streptophyta</taxon>
        <taxon>Embryophyta</taxon>
        <taxon>Tracheophyta</taxon>
        <taxon>Spermatophyta</taxon>
        <taxon>Magnoliopsida</taxon>
        <taxon>Liliopsida</taxon>
        <taxon>Poales</taxon>
        <taxon>Poaceae</taxon>
        <taxon>PACMAD clade</taxon>
        <taxon>Arundinoideae</taxon>
        <taxon>Arundineae</taxon>
        <taxon>Arundo</taxon>
    </lineage>
</organism>
<reference evidence="1" key="1">
    <citation type="submission" date="2014-09" db="EMBL/GenBank/DDBJ databases">
        <authorList>
            <person name="Magalhaes I.L.F."/>
            <person name="Oliveira U."/>
            <person name="Santos F.R."/>
            <person name="Vidigal T.H.D.A."/>
            <person name="Brescovit A.D."/>
            <person name="Santos A.J."/>
        </authorList>
    </citation>
    <scope>NUCLEOTIDE SEQUENCE</scope>
    <source>
        <tissue evidence="1">Shoot tissue taken approximately 20 cm above the soil surface</tissue>
    </source>
</reference>
<name>A0A0A9A727_ARUDO</name>